<dbReference type="PANTHER" id="PTHR38340">
    <property type="entry name" value="S-LAYER PROTEIN"/>
    <property type="match status" value="1"/>
</dbReference>
<dbReference type="InterPro" id="IPR011050">
    <property type="entry name" value="Pectin_lyase_fold/virulence"/>
</dbReference>
<dbReference type="InterPro" id="IPR039513">
    <property type="entry name" value="PL-6"/>
</dbReference>
<feature type="compositionally biased region" description="Polar residues" evidence="3">
    <location>
        <begin position="1"/>
        <end position="19"/>
    </location>
</feature>
<dbReference type="InterPro" id="IPR019960">
    <property type="entry name" value="T1SS_VCA0849"/>
</dbReference>
<dbReference type="InterPro" id="IPR011049">
    <property type="entry name" value="Serralysin-like_metalloprot_C"/>
</dbReference>
<dbReference type="GO" id="GO:0005509">
    <property type="term" value="F:calcium ion binding"/>
    <property type="evidence" value="ECO:0007669"/>
    <property type="project" value="InterPro"/>
</dbReference>
<dbReference type="SUPFAM" id="SSF51126">
    <property type="entry name" value="Pectin lyase-like"/>
    <property type="match status" value="1"/>
</dbReference>
<dbReference type="GO" id="GO:0005576">
    <property type="term" value="C:extracellular region"/>
    <property type="evidence" value="ECO:0007669"/>
    <property type="project" value="UniProtKB-SubCell"/>
</dbReference>
<organism evidence="4 5">
    <name type="scientific">Amaricoccus macauensis</name>
    <dbReference type="NCBI Taxonomy" id="57001"/>
    <lineage>
        <taxon>Bacteria</taxon>
        <taxon>Pseudomonadati</taxon>
        <taxon>Pseudomonadota</taxon>
        <taxon>Alphaproteobacteria</taxon>
        <taxon>Rhodobacterales</taxon>
        <taxon>Paracoccaceae</taxon>
        <taxon>Amaricoccus</taxon>
    </lineage>
</organism>
<feature type="region of interest" description="Disordered" evidence="3">
    <location>
        <begin position="1"/>
        <end position="20"/>
    </location>
</feature>
<dbReference type="NCBIfam" id="TIGR03661">
    <property type="entry name" value="T1SS_VCA0849"/>
    <property type="match status" value="1"/>
</dbReference>
<dbReference type="Pfam" id="PF14592">
    <property type="entry name" value="Chondroitinas_B"/>
    <property type="match status" value="1"/>
</dbReference>
<dbReference type="PRINTS" id="PR00313">
    <property type="entry name" value="CABNDNGRPT"/>
</dbReference>
<evidence type="ECO:0000256" key="1">
    <source>
        <dbReference type="ARBA" id="ARBA00004613"/>
    </source>
</evidence>
<accession>A0A840SKJ2</accession>
<evidence type="ECO:0000256" key="2">
    <source>
        <dbReference type="ARBA" id="ARBA00022525"/>
    </source>
</evidence>
<dbReference type="Pfam" id="PF00353">
    <property type="entry name" value="HemolysinCabind"/>
    <property type="match status" value="3"/>
</dbReference>
<name>A0A840SKJ2_9RHOB</name>
<dbReference type="AlphaFoldDB" id="A0A840SKJ2"/>
<comment type="subcellular location">
    <subcellularLocation>
        <location evidence="1">Secreted</location>
    </subcellularLocation>
</comment>
<sequence length="594" mass="60664">MTTYYVSTTGNDKTKTGSSDEPFASINKAVQRLKAGDELVVRSGTYKEQVWIGKSGAADKYIVIRAEEPGTVRIEGGGRDAGFIIGGNYVQVDGFEIVGAGAGITTASVHHIAVTRNVIHDSVGNGISINRSDFVLVEGNTTYDNAKEDARSGISVFHPVDVTGDTTTQGFRIIIRGNLSYDNVTETGARTDGNGVIIDSATSPKGTYPAYRHPILVENNVVFGNGGAGIQAAWSDNVTVRNNTSWHNSQSPAADGSWKAELSNMNSNNTTWTNNIAVADPKVKGASAIANVSFKGMTNQFIEYLNNLTFNGKVGEASVFVTKGNAGASAGHGNLLGIDPMFIDAARHDFRVFGNSPAVDGGASGQAAAASDFLGKLRAGIVDLGAFDIGGKATDPDTGTGTRAGGPGHDLLRGSDGADSLAGNGGNDTLIGNGGNDTLAGGAGNDSLLGGAGNDRLTGEAGNDVLRGGSGADVLGGGEGNDVLTGGTGSDTLTGGPGADRFVFASAAEAAGDVITDFRRGQGDRIDLSGIDADVRAKGNQAFVFIGEKGFSGTAGELRYKNGMVSGDRNGDKVADFHVGIADGHGLGAGDFIL</sequence>
<dbReference type="EC" id="3.4.24.40" evidence="4"/>
<dbReference type="Gene3D" id="2.150.10.10">
    <property type="entry name" value="Serralysin-like metalloprotease, C-terminal"/>
    <property type="match status" value="2"/>
</dbReference>
<evidence type="ECO:0000256" key="3">
    <source>
        <dbReference type="SAM" id="MobiDB-lite"/>
    </source>
</evidence>
<dbReference type="PANTHER" id="PTHR38340:SF1">
    <property type="entry name" value="S-LAYER PROTEIN"/>
    <property type="match status" value="1"/>
</dbReference>
<keyword evidence="5" id="KW-1185">Reference proteome</keyword>
<keyword evidence="2" id="KW-0964">Secreted</keyword>
<reference evidence="4 5" key="1">
    <citation type="submission" date="2020-08" db="EMBL/GenBank/DDBJ databases">
        <title>Genomic Encyclopedia of Type Strains, Phase IV (KMG-IV): sequencing the most valuable type-strain genomes for metagenomic binning, comparative biology and taxonomic classification.</title>
        <authorList>
            <person name="Goeker M."/>
        </authorList>
    </citation>
    <scope>NUCLEOTIDE SEQUENCE [LARGE SCALE GENOMIC DNA]</scope>
    <source>
        <strain evidence="4 5">DSM 101730</strain>
    </source>
</reference>
<dbReference type="SUPFAM" id="SSF51120">
    <property type="entry name" value="beta-Roll"/>
    <property type="match status" value="1"/>
</dbReference>
<dbReference type="InterPro" id="IPR050557">
    <property type="entry name" value="RTX_toxin/Mannuronan_C5-epim"/>
</dbReference>
<dbReference type="Proteomes" id="UP000549457">
    <property type="component" value="Unassembled WGS sequence"/>
</dbReference>
<comment type="caution">
    <text evidence="4">The sequence shown here is derived from an EMBL/GenBank/DDBJ whole genome shotgun (WGS) entry which is preliminary data.</text>
</comment>
<dbReference type="InterPro" id="IPR006626">
    <property type="entry name" value="PbH1"/>
</dbReference>
<dbReference type="SMART" id="SM00710">
    <property type="entry name" value="PbH1"/>
    <property type="match status" value="6"/>
</dbReference>
<evidence type="ECO:0000313" key="5">
    <source>
        <dbReference type="Proteomes" id="UP000549457"/>
    </source>
</evidence>
<proteinExistence type="predicted"/>
<dbReference type="InterPro" id="IPR012334">
    <property type="entry name" value="Pectin_lyas_fold"/>
</dbReference>
<dbReference type="GO" id="GO:0016787">
    <property type="term" value="F:hydrolase activity"/>
    <property type="evidence" value="ECO:0007669"/>
    <property type="project" value="UniProtKB-KW"/>
</dbReference>
<dbReference type="InterPro" id="IPR018511">
    <property type="entry name" value="Hemolysin-typ_Ca-bd_CS"/>
</dbReference>
<evidence type="ECO:0000313" key="4">
    <source>
        <dbReference type="EMBL" id="MBB5220406.1"/>
    </source>
</evidence>
<dbReference type="EMBL" id="JACHFM010000001">
    <property type="protein sequence ID" value="MBB5220406.1"/>
    <property type="molecule type" value="Genomic_DNA"/>
</dbReference>
<dbReference type="Gene3D" id="2.160.20.10">
    <property type="entry name" value="Single-stranded right-handed beta-helix, Pectin lyase-like"/>
    <property type="match status" value="1"/>
</dbReference>
<dbReference type="InterPro" id="IPR001343">
    <property type="entry name" value="Hemolysn_Ca-bd"/>
</dbReference>
<dbReference type="PROSITE" id="PS00330">
    <property type="entry name" value="HEMOLYSIN_CALCIUM"/>
    <property type="match status" value="3"/>
</dbReference>
<keyword evidence="4" id="KW-0378">Hydrolase</keyword>
<dbReference type="RefSeq" id="WP_184146466.1">
    <property type="nucleotide sequence ID" value="NZ_JACHFM010000001.1"/>
</dbReference>
<gene>
    <name evidence="4" type="ORF">HNP73_000327</name>
</gene>
<feature type="region of interest" description="Disordered" evidence="3">
    <location>
        <begin position="393"/>
        <end position="429"/>
    </location>
</feature>
<protein>
    <submittedName>
        <fullName evidence="4">Serralysin</fullName>
        <ecNumber evidence="4">3.4.24.40</ecNumber>
    </submittedName>
</protein>